<dbReference type="GO" id="GO:0016491">
    <property type="term" value="F:oxidoreductase activity"/>
    <property type="evidence" value="ECO:0007669"/>
    <property type="project" value="UniProtKB-KW"/>
</dbReference>
<dbReference type="Pfam" id="PF01315">
    <property type="entry name" value="Ald_Xan_dh_C"/>
    <property type="match status" value="1"/>
</dbReference>
<dbReference type="InterPro" id="IPR046867">
    <property type="entry name" value="AldOxase/xan_DH_MoCoBD2"/>
</dbReference>
<evidence type="ECO:0000256" key="2">
    <source>
        <dbReference type="ARBA" id="ARBA00023002"/>
    </source>
</evidence>
<dbReference type="GO" id="GO:0005506">
    <property type="term" value="F:iron ion binding"/>
    <property type="evidence" value="ECO:0007669"/>
    <property type="project" value="InterPro"/>
</dbReference>
<keyword evidence="5" id="KW-1185">Reference proteome</keyword>
<dbReference type="PANTHER" id="PTHR11908:SF132">
    <property type="entry name" value="ALDEHYDE OXIDASE 1-RELATED"/>
    <property type="match status" value="1"/>
</dbReference>
<keyword evidence="1" id="KW-0500">Molybdenum</keyword>
<reference evidence="4 5" key="1">
    <citation type="journal article" date="2015" name="Genome Announc.">
        <title>Draft Genome Sequence of Burkholderia sp. Strain PML1(12), an Ectomycorrhizosphere-Inhabiting Bacterium with Effective Mineral-Weathering Ability.</title>
        <authorList>
            <person name="Uroz S."/>
            <person name="Oger P."/>
        </authorList>
    </citation>
    <scope>NUCLEOTIDE SEQUENCE [LARGE SCALE GENOMIC DNA]</scope>
    <source>
        <strain evidence="5">PML1(12)</strain>
    </source>
</reference>
<name>A0A0J1CYJ4_9BURK</name>
<evidence type="ECO:0000259" key="3">
    <source>
        <dbReference type="SMART" id="SM01008"/>
    </source>
</evidence>
<dbReference type="SMART" id="SM01008">
    <property type="entry name" value="Ald_Xan_dh_C"/>
    <property type="match status" value="1"/>
</dbReference>
<accession>A0A0J1CYJ4</accession>
<dbReference type="InterPro" id="IPR037165">
    <property type="entry name" value="AldOxase/xan_DH_Mopterin-bd_sf"/>
</dbReference>
<protein>
    <submittedName>
        <fullName evidence="4">Oxidoreductase</fullName>
    </submittedName>
</protein>
<proteinExistence type="predicted"/>
<evidence type="ECO:0000313" key="5">
    <source>
        <dbReference type="Proteomes" id="UP000035963"/>
    </source>
</evidence>
<dbReference type="RefSeq" id="WP_047847441.1">
    <property type="nucleotide sequence ID" value="NZ_AEJF01000092.1"/>
</dbReference>
<dbReference type="Proteomes" id="UP000035963">
    <property type="component" value="Unassembled WGS sequence"/>
</dbReference>
<feature type="domain" description="Aldehyde oxidase/xanthine dehydrogenase a/b hammerhead" evidence="3">
    <location>
        <begin position="26"/>
        <end position="137"/>
    </location>
</feature>
<evidence type="ECO:0000256" key="1">
    <source>
        <dbReference type="ARBA" id="ARBA00022505"/>
    </source>
</evidence>
<dbReference type="PANTHER" id="PTHR11908">
    <property type="entry name" value="XANTHINE DEHYDROGENASE"/>
    <property type="match status" value="1"/>
</dbReference>
<keyword evidence="2" id="KW-0560">Oxidoreductase</keyword>
<organism evidence="4 5">
    <name type="scientific">Caballeronia mineralivorans PML1(12)</name>
    <dbReference type="NCBI Taxonomy" id="908627"/>
    <lineage>
        <taxon>Bacteria</taxon>
        <taxon>Pseudomonadati</taxon>
        <taxon>Pseudomonadota</taxon>
        <taxon>Betaproteobacteria</taxon>
        <taxon>Burkholderiales</taxon>
        <taxon>Burkholderiaceae</taxon>
        <taxon>Caballeronia</taxon>
    </lineage>
</organism>
<evidence type="ECO:0000313" key="4">
    <source>
        <dbReference type="EMBL" id="KLU25461.1"/>
    </source>
</evidence>
<dbReference type="SUPFAM" id="SSF56003">
    <property type="entry name" value="Molybdenum cofactor-binding domain"/>
    <property type="match status" value="1"/>
</dbReference>
<comment type="caution">
    <text evidence="4">The sequence shown here is derived from an EMBL/GenBank/DDBJ whole genome shotgun (WGS) entry which is preliminary data.</text>
</comment>
<dbReference type="Gene3D" id="3.90.1170.50">
    <property type="entry name" value="Aldehyde oxidase/xanthine dehydrogenase, a/b hammerhead"/>
    <property type="match status" value="1"/>
</dbReference>
<dbReference type="EMBL" id="AEJF01000092">
    <property type="protein sequence ID" value="KLU25461.1"/>
    <property type="molecule type" value="Genomic_DNA"/>
</dbReference>
<gene>
    <name evidence="4" type="ORF">EOS_14965</name>
</gene>
<dbReference type="SUPFAM" id="SSF54665">
    <property type="entry name" value="CO dehydrogenase molybdoprotein N-domain-like"/>
    <property type="match status" value="1"/>
</dbReference>
<dbReference type="Gene3D" id="3.30.365.10">
    <property type="entry name" value="Aldehyde oxidase/xanthine dehydrogenase, molybdopterin binding domain"/>
    <property type="match status" value="4"/>
</dbReference>
<dbReference type="AlphaFoldDB" id="A0A0J1CYJ4"/>
<dbReference type="PATRIC" id="fig|908627.4.peg.3338"/>
<dbReference type="InterPro" id="IPR008274">
    <property type="entry name" value="AldOxase/xan_DH_MoCoBD1"/>
</dbReference>
<dbReference type="OrthoDB" id="221297at2"/>
<dbReference type="InterPro" id="IPR000674">
    <property type="entry name" value="Ald_Oxase/Xan_DH_a/b"/>
</dbReference>
<dbReference type="Pfam" id="PF02738">
    <property type="entry name" value="MoCoBD_1"/>
    <property type="match status" value="1"/>
</dbReference>
<dbReference type="InterPro" id="IPR036856">
    <property type="entry name" value="Ald_Oxase/Xan_DH_a/b_sf"/>
</dbReference>
<dbReference type="InterPro" id="IPR016208">
    <property type="entry name" value="Ald_Oxase/xanthine_DH-like"/>
</dbReference>
<dbReference type="Pfam" id="PF20256">
    <property type="entry name" value="MoCoBD_2"/>
    <property type="match status" value="1"/>
</dbReference>
<sequence length="746" mass="79918">MQLATKKAQPFIGGDFSRIDGPLKVSGLATYTSDFNLPGMLYAVPVCATISKGRVTRLDTAAAAKMPGVKAVFTRENIGKFYRVGIASDARIDEKRPPFEDDTIYYYGQYIAVVVADTFEQATAASGAVKVSYSTSQPDVRTEMSAENTPSVDTQRGDADAAFAAAPDALKVDQTYTTPIETHNPIELHATVAAFDGTNYTFYETSQSIVNQRQVMALMLGVPEDQVRVIMKYLGSGFGGKLFPWSHSLLAGAAARNLQRPVKLVVTREMMFHNVGHRTSTHQRMRLSTTPDGRFTSFQQDYVYQTARRETRKENCGETTGYLYSSPNLRVTAALARRDIAPSTSMRGPGAVPGLFAIESAVDELAIKLNVDPLHLRLINEPAMDESRNVPFSSRHLKECLTLGADKFGWSNRTAAVGSMRRDGLVVGWGVAAGSWAARRLPAEAIVELHGDGTARVSTATQDIGTGTYTILAQMVANLTGIALNKISVVIGDTRLPPGPLSGGSMVTASLVPAVTQATQAAVRQLLATAAGADNSPFKGQPEEALGFEQGMVYRKGTSPGAGVPFERILVPAQVSIVMGRGRSGSSQADADAAKVSIHSYCAHFIEVTWQPETARLRVSRVMSVIDGGKIINARTGLNQIEGAIVMGVGMALFEETHYDSRSGAPLNRNLADYVMTTHADAPKIDVTFLDYPDFALNPLGARGIGEIGMAGVAPAITNAVYHATGIRVRNLPVRIEDLLAAPGPA</sequence>